<evidence type="ECO:0000259" key="1">
    <source>
        <dbReference type="Pfam" id="PF02965"/>
    </source>
</evidence>
<reference evidence="2" key="1">
    <citation type="journal article" date="2014" name="Front. Microbiol.">
        <title>High frequency of phylogenetically diverse reductive dehalogenase-homologous genes in deep subseafloor sedimentary metagenomes.</title>
        <authorList>
            <person name="Kawai M."/>
            <person name="Futagami T."/>
            <person name="Toyoda A."/>
            <person name="Takaki Y."/>
            <person name="Nishi S."/>
            <person name="Hori S."/>
            <person name="Arai W."/>
            <person name="Tsubouchi T."/>
            <person name="Morono Y."/>
            <person name="Uchiyama I."/>
            <person name="Ito T."/>
            <person name="Fujiyama A."/>
            <person name="Inagaki F."/>
            <person name="Takami H."/>
        </authorList>
    </citation>
    <scope>NUCLEOTIDE SEQUENCE</scope>
    <source>
        <strain evidence="2">Expedition CK06-06</strain>
    </source>
</reference>
<accession>X1G311</accession>
<protein>
    <recommendedName>
        <fullName evidence="1">AdoMet activation domain-containing protein</fullName>
    </recommendedName>
</protein>
<dbReference type="Gene3D" id="3.40.109.40">
    <property type="match status" value="1"/>
</dbReference>
<proteinExistence type="predicted"/>
<dbReference type="InterPro" id="IPR037010">
    <property type="entry name" value="VitB12-dep_Met_synth_activ_sf"/>
</dbReference>
<comment type="caution">
    <text evidence="2">The sequence shown here is derived from an EMBL/GenBank/DDBJ whole genome shotgun (WGS) entry which is preliminary data.</text>
</comment>
<dbReference type="EMBL" id="BARU01020668">
    <property type="protein sequence ID" value="GAH51637.1"/>
    <property type="molecule type" value="Genomic_DNA"/>
</dbReference>
<dbReference type="Pfam" id="PF02965">
    <property type="entry name" value="Met_synt_B12"/>
    <property type="match status" value="1"/>
</dbReference>
<organism evidence="2">
    <name type="scientific">marine sediment metagenome</name>
    <dbReference type="NCBI Taxonomy" id="412755"/>
    <lineage>
        <taxon>unclassified sequences</taxon>
        <taxon>metagenomes</taxon>
        <taxon>ecological metagenomes</taxon>
    </lineage>
</organism>
<dbReference type="SUPFAM" id="SSF56507">
    <property type="entry name" value="Methionine synthase activation domain-like"/>
    <property type="match status" value="1"/>
</dbReference>
<feature type="non-terminal residue" evidence="2">
    <location>
        <position position="1"/>
    </location>
</feature>
<dbReference type="GO" id="GO:0008705">
    <property type="term" value="F:methionine synthase activity"/>
    <property type="evidence" value="ECO:0007669"/>
    <property type="project" value="InterPro"/>
</dbReference>
<evidence type="ECO:0000313" key="2">
    <source>
        <dbReference type="EMBL" id="GAH51637.1"/>
    </source>
</evidence>
<feature type="domain" description="AdoMet activation" evidence="1">
    <location>
        <begin position="118"/>
        <end position="168"/>
    </location>
</feature>
<sequence>EDMAKSIQELIEIAHPIAKPKAIYEVSYVDNKNEDSLDIGGVRFTSRVLRVNLDKVGRVFPFVVTCGRELDEIVFPSHEFIKSYYLDQIKETVLVLAMSYLEDYLRKKYALGRMSTMAPGEGSMEDWPITQQKELLSIFSNVEELIGVKLTEALLMVPLKSVSGIFFPTRVEFISCQLCPREACEGRKAPYNPDLVKKYREKI</sequence>
<dbReference type="InterPro" id="IPR004223">
    <property type="entry name" value="VitB12-dep_Met_synth_activ_dom"/>
</dbReference>
<gene>
    <name evidence="2" type="ORF">S03H2_33908</name>
</gene>
<name>X1G311_9ZZZZ</name>
<dbReference type="AlphaFoldDB" id="X1G311"/>